<dbReference type="InterPro" id="IPR046959">
    <property type="entry name" value="PRK1-6/SRF4-like"/>
</dbReference>
<dbReference type="Pfam" id="PF00069">
    <property type="entry name" value="Pkinase"/>
    <property type="match status" value="1"/>
</dbReference>
<keyword evidence="2" id="KW-0808">Transferase</keyword>
<dbReference type="STRING" id="644358.A0A0C4E2K8"/>
<reference evidence="2" key="3">
    <citation type="submission" date="2011-03" db="EMBL/GenBank/DDBJ databases">
        <title>Annotation of Magnaporthe poae ATCC 64411.</title>
        <authorList>
            <person name="Ma L.-J."/>
            <person name="Dead R."/>
            <person name="Young S.K."/>
            <person name="Zeng Q."/>
            <person name="Gargeya S."/>
            <person name="Fitzgerald M."/>
            <person name="Haas B."/>
            <person name="Abouelleil A."/>
            <person name="Alvarado L."/>
            <person name="Arachchi H.M."/>
            <person name="Berlin A."/>
            <person name="Brown A."/>
            <person name="Chapman S.B."/>
            <person name="Chen Z."/>
            <person name="Dunbar C."/>
            <person name="Freedman E."/>
            <person name="Gearin G."/>
            <person name="Gellesch M."/>
            <person name="Goldberg J."/>
            <person name="Griggs A."/>
            <person name="Gujja S."/>
            <person name="Heiman D."/>
            <person name="Howarth C."/>
            <person name="Larson L."/>
            <person name="Lui A."/>
            <person name="MacDonald P.J.P."/>
            <person name="Mehta T."/>
            <person name="Montmayeur A."/>
            <person name="Murphy C."/>
            <person name="Neiman D."/>
            <person name="Pearson M."/>
            <person name="Priest M."/>
            <person name="Roberts A."/>
            <person name="Saif S."/>
            <person name="Shea T."/>
            <person name="Shenoy N."/>
            <person name="Sisk P."/>
            <person name="Stolte C."/>
            <person name="Sykes S."/>
            <person name="Yandava C."/>
            <person name="Wortman J."/>
            <person name="Nusbaum C."/>
            <person name="Birren B."/>
        </authorList>
    </citation>
    <scope>NUCLEOTIDE SEQUENCE</scope>
    <source>
        <strain evidence="2">ATCC 64411</strain>
    </source>
</reference>
<organism evidence="3 4">
    <name type="scientific">Magnaporthiopsis poae (strain ATCC 64411 / 73-15)</name>
    <name type="common">Kentucky bluegrass fungus</name>
    <name type="synonym">Magnaporthe poae</name>
    <dbReference type="NCBI Taxonomy" id="644358"/>
    <lineage>
        <taxon>Eukaryota</taxon>
        <taxon>Fungi</taxon>
        <taxon>Dikarya</taxon>
        <taxon>Ascomycota</taxon>
        <taxon>Pezizomycotina</taxon>
        <taxon>Sordariomycetes</taxon>
        <taxon>Sordariomycetidae</taxon>
        <taxon>Magnaporthales</taxon>
        <taxon>Magnaporthaceae</taxon>
        <taxon>Magnaporthiopsis</taxon>
    </lineage>
</organism>
<dbReference type="PROSITE" id="PS50011">
    <property type="entry name" value="PROTEIN_KINASE_DOM"/>
    <property type="match status" value="1"/>
</dbReference>
<dbReference type="VEuPathDB" id="FungiDB:MAPG_06649"/>
<dbReference type="AlphaFoldDB" id="A0A0C4E2K8"/>
<dbReference type="OMA" id="VHPFYGI"/>
<dbReference type="SMART" id="SM00220">
    <property type="entry name" value="S_TKc"/>
    <property type="match status" value="1"/>
</dbReference>
<dbReference type="PANTHER" id="PTHR48007">
    <property type="entry name" value="LEUCINE-RICH REPEAT RECEPTOR-LIKE PROTEIN KINASE PXC1"/>
    <property type="match status" value="1"/>
</dbReference>
<keyword evidence="2" id="KW-0723">Serine/threonine-protein kinase</keyword>
<name>A0A0C4E2K8_MAGP6</name>
<accession>A0A0C4E2K8</accession>
<protein>
    <submittedName>
        <fullName evidence="2">Serine/threonine protein kinase</fullName>
    </submittedName>
</protein>
<evidence type="ECO:0000313" key="2">
    <source>
        <dbReference type="EMBL" id="KLU87654.1"/>
    </source>
</evidence>
<dbReference type="OrthoDB" id="4062651at2759"/>
<dbReference type="EnsemblFungi" id="MAPG_06649T0">
    <property type="protein sequence ID" value="MAPG_06649T0"/>
    <property type="gene ID" value="MAPG_06649"/>
</dbReference>
<reference evidence="2" key="1">
    <citation type="submission" date="2010-05" db="EMBL/GenBank/DDBJ databases">
        <title>The Genome Sequence of Magnaporthe poae strain ATCC 64411.</title>
        <authorList>
            <consortium name="The Broad Institute Genome Sequencing Platform"/>
            <consortium name="Broad Institute Genome Sequencing Center for Infectious Disease"/>
            <person name="Ma L.-J."/>
            <person name="Dead R."/>
            <person name="Young S."/>
            <person name="Zeng Q."/>
            <person name="Koehrsen M."/>
            <person name="Alvarado L."/>
            <person name="Berlin A."/>
            <person name="Chapman S.B."/>
            <person name="Chen Z."/>
            <person name="Freedman E."/>
            <person name="Gellesch M."/>
            <person name="Goldberg J."/>
            <person name="Griggs A."/>
            <person name="Gujja S."/>
            <person name="Heilman E.R."/>
            <person name="Heiman D."/>
            <person name="Hepburn T."/>
            <person name="Howarth C."/>
            <person name="Jen D."/>
            <person name="Larson L."/>
            <person name="Mehta T."/>
            <person name="Neiman D."/>
            <person name="Pearson M."/>
            <person name="Roberts A."/>
            <person name="Saif S."/>
            <person name="Shea T."/>
            <person name="Shenoy N."/>
            <person name="Sisk P."/>
            <person name="Stolte C."/>
            <person name="Sykes S."/>
            <person name="Walk T."/>
            <person name="White J."/>
            <person name="Yandava C."/>
            <person name="Haas B."/>
            <person name="Nusbaum C."/>
            <person name="Birren B."/>
        </authorList>
    </citation>
    <scope>NUCLEOTIDE SEQUENCE</scope>
    <source>
        <strain evidence="2">ATCC 64411</strain>
    </source>
</reference>
<dbReference type="InterPro" id="IPR000719">
    <property type="entry name" value="Prot_kinase_dom"/>
</dbReference>
<proteinExistence type="predicted"/>
<dbReference type="GO" id="GO:0005524">
    <property type="term" value="F:ATP binding"/>
    <property type="evidence" value="ECO:0007669"/>
    <property type="project" value="InterPro"/>
</dbReference>
<sequence length="591" mass="65888">MAELGLAVLGAAAECGSILGYIIRTARRAKTLKKECKEVEVIAELLLDVIQQNPAAVQGLKTKDQLLNLLHVTQKCVADCTQSSVRRLWETLWRRRLPTLTKELLVWVTYLTAETTVGSRGDVLKLLDQSQQGFVRDEAHFADITAKLTILENLKENLEGKAPGDLRVDFADGDPRLAIIQASDNELSGTLTISDELTAPVVCEPVKEELMRYGEKGSRHVAIYAQLSAHTGVHPFYGIARHRGKRWCVFRDLRDSPTLAEAIFSNKLPTDLFERVRVAFEVASTLSYLHSVEILLKRMSDRTVLLVTEQGRTVPYLTQVESARLFKESTGGGKYDLRYQAPEVKRLRRHTSQTDIWTLGVLIWQLVSGKPPFGTSAEIFEGSEAVRITTLVEDGNRPWDEDDNEPGQAATHQPLLAQVKSLVRVCCSNDWRNRPPAEKVAHSLLEMLNAAFMHPEPVRSVPEELHKRILELIKAARRKPQDTPPDALRDDDALMLRDLVRAGDPTAGHLLGSCIFYGLVEPTTDEAGCNPILVVAGTDPKQELRYRGAIVHLEFALQGGVKESIGLLALAYRRLAELCREQEKQHTALST</sequence>
<evidence type="ECO:0000259" key="1">
    <source>
        <dbReference type="PROSITE" id="PS50011"/>
    </source>
</evidence>
<keyword evidence="2" id="KW-0418">Kinase</keyword>
<dbReference type="Proteomes" id="UP000011715">
    <property type="component" value="Unassembled WGS sequence"/>
</dbReference>
<evidence type="ECO:0000313" key="3">
    <source>
        <dbReference type="EnsemblFungi" id="MAPG_06649T0"/>
    </source>
</evidence>
<reference evidence="4" key="2">
    <citation type="submission" date="2010-05" db="EMBL/GenBank/DDBJ databases">
        <title>The genome sequence of Magnaporthe poae strain ATCC 64411.</title>
        <authorList>
            <person name="Ma L.-J."/>
            <person name="Dead R."/>
            <person name="Young S."/>
            <person name="Zeng Q."/>
            <person name="Koehrsen M."/>
            <person name="Alvarado L."/>
            <person name="Berlin A."/>
            <person name="Chapman S.B."/>
            <person name="Chen Z."/>
            <person name="Freedman E."/>
            <person name="Gellesch M."/>
            <person name="Goldberg J."/>
            <person name="Griggs A."/>
            <person name="Gujja S."/>
            <person name="Heilman E.R."/>
            <person name="Heiman D."/>
            <person name="Hepburn T."/>
            <person name="Howarth C."/>
            <person name="Jen D."/>
            <person name="Larson L."/>
            <person name="Mehta T."/>
            <person name="Neiman D."/>
            <person name="Pearson M."/>
            <person name="Roberts A."/>
            <person name="Saif S."/>
            <person name="Shea T."/>
            <person name="Shenoy N."/>
            <person name="Sisk P."/>
            <person name="Stolte C."/>
            <person name="Sykes S."/>
            <person name="Walk T."/>
            <person name="White J."/>
            <person name="Yandava C."/>
            <person name="Haas B."/>
            <person name="Nusbaum C."/>
            <person name="Birren B."/>
        </authorList>
    </citation>
    <scope>NUCLEOTIDE SEQUENCE [LARGE SCALE GENOMIC DNA]</scope>
    <source>
        <strain evidence="4">ATCC 64411 / 73-15</strain>
    </source>
</reference>
<dbReference type="PANTHER" id="PTHR48007:SF4">
    <property type="entry name" value="LEUCINE-RICH REPEAT RECEPTOR-LIKE PROTEIN KINASE PXC1"/>
    <property type="match status" value="1"/>
</dbReference>
<dbReference type="InterPro" id="IPR011009">
    <property type="entry name" value="Kinase-like_dom_sf"/>
</dbReference>
<dbReference type="Gene3D" id="1.10.510.10">
    <property type="entry name" value="Transferase(Phosphotransferase) domain 1"/>
    <property type="match status" value="1"/>
</dbReference>
<dbReference type="EMBL" id="GL876970">
    <property type="protein sequence ID" value="KLU87654.1"/>
    <property type="molecule type" value="Genomic_DNA"/>
</dbReference>
<dbReference type="EMBL" id="ADBL01001608">
    <property type="status" value="NOT_ANNOTATED_CDS"/>
    <property type="molecule type" value="Genomic_DNA"/>
</dbReference>
<reference evidence="3" key="5">
    <citation type="submission" date="2015-06" db="UniProtKB">
        <authorList>
            <consortium name="EnsemblFungi"/>
        </authorList>
    </citation>
    <scope>IDENTIFICATION</scope>
    <source>
        <strain evidence="3">ATCC 64411</strain>
    </source>
</reference>
<feature type="domain" description="Protein kinase" evidence="1">
    <location>
        <begin position="109"/>
        <end position="445"/>
    </location>
</feature>
<gene>
    <name evidence="2" type="ORF">MAPG_06649</name>
</gene>
<reference evidence="3" key="4">
    <citation type="journal article" date="2015" name="G3 (Bethesda)">
        <title>Genome sequences of three phytopathogenic species of the Magnaporthaceae family of fungi.</title>
        <authorList>
            <person name="Okagaki L.H."/>
            <person name="Nunes C.C."/>
            <person name="Sailsbery J."/>
            <person name="Clay B."/>
            <person name="Brown D."/>
            <person name="John T."/>
            <person name="Oh Y."/>
            <person name="Young N."/>
            <person name="Fitzgerald M."/>
            <person name="Haas B.J."/>
            <person name="Zeng Q."/>
            <person name="Young S."/>
            <person name="Adiconis X."/>
            <person name="Fan L."/>
            <person name="Levin J.Z."/>
            <person name="Mitchell T.K."/>
            <person name="Okubara P.A."/>
            <person name="Farman M.L."/>
            <person name="Kohn L.M."/>
            <person name="Birren B."/>
            <person name="Ma L.-J."/>
            <person name="Dean R.A."/>
        </authorList>
    </citation>
    <scope>NUCLEOTIDE SEQUENCE</scope>
    <source>
        <strain evidence="3">ATCC 64411 / 73-15</strain>
    </source>
</reference>
<keyword evidence="4" id="KW-1185">Reference proteome</keyword>
<evidence type="ECO:0000313" key="4">
    <source>
        <dbReference type="Proteomes" id="UP000011715"/>
    </source>
</evidence>
<dbReference type="GO" id="GO:0004674">
    <property type="term" value="F:protein serine/threonine kinase activity"/>
    <property type="evidence" value="ECO:0007669"/>
    <property type="project" value="UniProtKB-KW"/>
</dbReference>
<dbReference type="SUPFAM" id="SSF56112">
    <property type="entry name" value="Protein kinase-like (PK-like)"/>
    <property type="match status" value="1"/>
</dbReference>